<accession>A0A9D7LQB8</accession>
<dbReference type="Pfam" id="PF04143">
    <property type="entry name" value="Sulf_transp"/>
    <property type="match status" value="1"/>
</dbReference>
<evidence type="ECO:0000256" key="9">
    <source>
        <dbReference type="SAM" id="Phobius"/>
    </source>
</evidence>
<evidence type="ECO:0000256" key="4">
    <source>
        <dbReference type="ARBA" id="ARBA00022519"/>
    </source>
</evidence>
<evidence type="ECO:0000256" key="2">
    <source>
        <dbReference type="ARBA" id="ARBA00022448"/>
    </source>
</evidence>
<sequence length="150" mass="15138">MTIDWINFTPWSALAGGGLIGLVAALLFLVLGRIAGISGILGSLLCEQAAGDGWRPAFIFGLLLAPGLWAAVSPGGLPLSAHTIDAPHGWAVLVVAGLLVGFGTRLANGCTSGHGVCGLASFSRRSLVAVLCFMGAGMATVFVSRHVIGA</sequence>
<feature type="transmembrane region" description="Helical" evidence="9">
    <location>
        <begin position="127"/>
        <end position="148"/>
    </location>
</feature>
<protein>
    <submittedName>
        <fullName evidence="10">YeeE/YedE family protein</fullName>
    </submittedName>
</protein>
<keyword evidence="4" id="KW-0997">Cell inner membrane</keyword>
<keyword evidence="7 9" id="KW-0472">Membrane</keyword>
<dbReference type="PANTHER" id="PTHR30574:SF1">
    <property type="entry name" value="SULPHUR TRANSPORT DOMAIN-CONTAINING PROTEIN"/>
    <property type="match status" value="1"/>
</dbReference>
<feature type="transmembrane region" description="Helical" evidence="9">
    <location>
        <begin position="20"/>
        <end position="45"/>
    </location>
</feature>
<keyword evidence="5 9" id="KW-0812">Transmembrane</keyword>
<evidence type="ECO:0000256" key="5">
    <source>
        <dbReference type="ARBA" id="ARBA00022692"/>
    </source>
</evidence>
<comment type="caution">
    <text evidence="10">The sequence shown here is derived from an EMBL/GenBank/DDBJ whole genome shotgun (WGS) entry which is preliminary data.</text>
</comment>
<dbReference type="InterPro" id="IPR007272">
    <property type="entry name" value="Sulf_transp_TsuA/YedE"/>
</dbReference>
<name>A0A9D7LQB8_9RHOO</name>
<dbReference type="EMBL" id="JADKBR010000026">
    <property type="protein sequence ID" value="MBK8892301.1"/>
    <property type="molecule type" value="Genomic_DNA"/>
</dbReference>
<evidence type="ECO:0000313" key="11">
    <source>
        <dbReference type="Proteomes" id="UP000808146"/>
    </source>
</evidence>
<evidence type="ECO:0000256" key="6">
    <source>
        <dbReference type="ARBA" id="ARBA00022989"/>
    </source>
</evidence>
<evidence type="ECO:0000256" key="8">
    <source>
        <dbReference type="ARBA" id="ARBA00035655"/>
    </source>
</evidence>
<keyword evidence="3" id="KW-1003">Cell membrane</keyword>
<evidence type="ECO:0000256" key="3">
    <source>
        <dbReference type="ARBA" id="ARBA00022475"/>
    </source>
</evidence>
<dbReference type="AlphaFoldDB" id="A0A9D7LQB8"/>
<evidence type="ECO:0000256" key="1">
    <source>
        <dbReference type="ARBA" id="ARBA00004429"/>
    </source>
</evidence>
<feature type="transmembrane region" description="Helical" evidence="9">
    <location>
        <begin position="57"/>
        <end position="77"/>
    </location>
</feature>
<feature type="transmembrane region" description="Helical" evidence="9">
    <location>
        <begin position="89"/>
        <end position="107"/>
    </location>
</feature>
<gene>
    <name evidence="10" type="ORF">IPN75_19015</name>
</gene>
<organism evidence="10 11">
    <name type="scientific">Candidatus Dechloromonas phosphorivorans</name>
    <dbReference type="NCBI Taxonomy" id="2899244"/>
    <lineage>
        <taxon>Bacteria</taxon>
        <taxon>Pseudomonadati</taxon>
        <taxon>Pseudomonadota</taxon>
        <taxon>Betaproteobacteria</taxon>
        <taxon>Rhodocyclales</taxon>
        <taxon>Azonexaceae</taxon>
        <taxon>Dechloromonas</taxon>
    </lineage>
</organism>
<proteinExistence type="inferred from homology"/>
<comment type="subcellular location">
    <subcellularLocation>
        <location evidence="1">Cell inner membrane</location>
        <topology evidence="1">Multi-pass membrane protein</topology>
    </subcellularLocation>
</comment>
<dbReference type="PANTHER" id="PTHR30574">
    <property type="entry name" value="INNER MEMBRANE PROTEIN YEDE"/>
    <property type="match status" value="1"/>
</dbReference>
<evidence type="ECO:0000256" key="7">
    <source>
        <dbReference type="ARBA" id="ARBA00023136"/>
    </source>
</evidence>
<evidence type="ECO:0000313" key="10">
    <source>
        <dbReference type="EMBL" id="MBK8892301.1"/>
    </source>
</evidence>
<keyword evidence="2" id="KW-0813">Transport</keyword>
<reference evidence="10" key="1">
    <citation type="submission" date="2020-10" db="EMBL/GenBank/DDBJ databases">
        <title>Connecting structure to function with the recovery of over 1000 high-quality activated sludge metagenome-assembled genomes encoding full-length rRNA genes using long-read sequencing.</title>
        <authorList>
            <person name="Singleton C.M."/>
            <person name="Petriglieri F."/>
            <person name="Kristensen J.M."/>
            <person name="Kirkegaard R.H."/>
            <person name="Michaelsen T.Y."/>
            <person name="Andersen M.H."/>
            <person name="Karst S.M."/>
            <person name="Dueholm M.S."/>
            <person name="Nielsen P.H."/>
            <person name="Albertsen M."/>
        </authorList>
    </citation>
    <scope>NUCLEOTIDE SEQUENCE</scope>
    <source>
        <strain evidence="10">OdNE_18-Q3-R46-58_BAT3C.305</strain>
    </source>
</reference>
<dbReference type="Proteomes" id="UP000808146">
    <property type="component" value="Unassembled WGS sequence"/>
</dbReference>
<dbReference type="GO" id="GO:0005886">
    <property type="term" value="C:plasma membrane"/>
    <property type="evidence" value="ECO:0007669"/>
    <property type="project" value="UniProtKB-SubCell"/>
</dbReference>
<comment type="similarity">
    <text evidence="8">Belongs to the TsuA/YedE (TC 9.B.102) family.</text>
</comment>
<keyword evidence="6 9" id="KW-1133">Transmembrane helix</keyword>